<dbReference type="Proteomes" id="UP000276133">
    <property type="component" value="Unassembled WGS sequence"/>
</dbReference>
<accession>A0A3M7RE29</accession>
<dbReference type="EMBL" id="REGN01003650">
    <property type="protein sequence ID" value="RNA21508.1"/>
    <property type="molecule type" value="Genomic_DNA"/>
</dbReference>
<evidence type="ECO:0000313" key="2">
    <source>
        <dbReference type="Proteomes" id="UP000276133"/>
    </source>
</evidence>
<keyword evidence="2" id="KW-1185">Reference proteome</keyword>
<organism evidence="1 2">
    <name type="scientific">Brachionus plicatilis</name>
    <name type="common">Marine rotifer</name>
    <name type="synonym">Brachionus muelleri</name>
    <dbReference type="NCBI Taxonomy" id="10195"/>
    <lineage>
        <taxon>Eukaryota</taxon>
        <taxon>Metazoa</taxon>
        <taxon>Spiralia</taxon>
        <taxon>Gnathifera</taxon>
        <taxon>Rotifera</taxon>
        <taxon>Eurotatoria</taxon>
        <taxon>Monogononta</taxon>
        <taxon>Pseudotrocha</taxon>
        <taxon>Ploima</taxon>
        <taxon>Brachionidae</taxon>
        <taxon>Brachionus</taxon>
    </lineage>
</organism>
<gene>
    <name evidence="1" type="ORF">BpHYR1_019423</name>
</gene>
<protein>
    <submittedName>
        <fullName evidence="1">Uncharacterized protein</fullName>
    </submittedName>
</protein>
<evidence type="ECO:0000313" key="1">
    <source>
        <dbReference type="EMBL" id="RNA21508.1"/>
    </source>
</evidence>
<sequence>MQLYQIQNQQLLNLFLGMKMQLTQFNLVKLLKQFQIEFFNERKFLSIPFRFIKILKNQGECKIKFKYPRILAKHN</sequence>
<name>A0A3M7RE29_BRAPC</name>
<comment type="caution">
    <text evidence="1">The sequence shown here is derived from an EMBL/GenBank/DDBJ whole genome shotgun (WGS) entry which is preliminary data.</text>
</comment>
<reference evidence="1 2" key="1">
    <citation type="journal article" date="2018" name="Sci. Rep.">
        <title>Genomic signatures of local adaptation to the degree of environmental predictability in rotifers.</title>
        <authorList>
            <person name="Franch-Gras L."/>
            <person name="Hahn C."/>
            <person name="Garcia-Roger E.M."/>
            <person name="Carmona M.J."/>
            <person name="Serra M."/>
            <person name="Gomez A."/>
        </authorList>
    </citation>
    <scope>NUCLEOTIDE SEQUENCE [LARGE SCALE GENOMIC DNA]</scope>
    <source>
        <strain evidence="1">HYR1</strain>
    </source>
</reference>
<dbReference type="AlphaFoldDB" id="A0A3M7RE29"/>
<proteinExistence type="predicted"/>